<gene>
    <name evidence="4" type="ORF">JAZ07_13185</name>
</gene>
<evidence type="ECO:0000256" key="1">
    <source>
        <dbReference type="SAM" id="Coils"/>
    </source>
</evidence>
<protein>
    <submittedName>
        <fullName evidence="4">IS110 family transposase</fullName>
    </submittedName>
</protein>
<name>A0A9E4KFI0_9GAMM</name>
<feature type="domain" description="Transposase IS116/IS110/IS902 C-terminal" evidence="3">
    <location>
        <begin position="194"/>
        <end position="276"/>
    </location>
</feature>
<comment type="caution">
    <text evidence="4">The sequence shown here is derived from an EMBL/GenBank/DDBJ whole genome shotgun (WGS) entry which is preliminary data.</text>
</comment>
<accession>A0A9E4KFI0</accession>
<keyword evidence="1" id="KW-0175">Coiled coil</keyword>
<dbReference type="Pfam" id="PF01548">
    <property type="entry name" value="DEDD_Tnp_IS110"/>
    <property type="match status" value="1"/>
</dbReference>
<dbReference type="EMBL" id="JAEPCM010000458">
    <property type="protein sequence ID" value="MCG7947292.1"/>
    <property type="molecule type" value="Genomic_DNA"/>
</dbReference>
<feature type="domain" description="Transposase IS110-like N-terminal" evidence="2">
    <location>
        <begin position="11"/>
        <end position="151"/>
    </location>
</feature>
<evidence type="ECO:0000313" key="5">
    <source>
        <dbReference type="Proteomes" id="UP000886667"/>
    </source>
</evidence>
<dbReference type="AlphaFoldDB" id="A0A9E4KFI0"/>
<dbReference type="InterPro" id="IPR002525">
    <property type="entry name" value="Transp_IS110-like_N"/>
</dbReference>
<evidence type="ECO:0000313" key="4">
    <source>
        <dbReference type="EMBL" id="MCG7947292.1"/>
    </source>
</evidence>
<evidence type="ECO:0000259" key="2">
    <source>
        <dbReference type="Pfam" id="PF01548"/>
    </source>
</evidence>
<dbReference type="InterPro" id="IPR003346">
    <property type="entry name" value="Transposase_20"/>
</dbReference>
<proteinExistence type="predicted"/>
<dbReference type="GO" id="GO:0004803">
    <property type="term" value="F:transposase activity"/>
    <property type="evidence" value="ECO:0007669"/>
    <property type="project" value="InterPro"/>
</dbReference>
<evidence type="ECO:0000259" key="3">
    <source>
        <dbReference type="Pfam" id="PF02371"/>
    </source>
</evidence>
<dbReference type="InterPro" id="IPR047650">
    <property type="entry name" value="Transpos_IS110"/>
</dbReference>
<dbReference type="PANTHER" id="PTHR33055:SF13">
    <property type="entry name" value="TRANSPOSASE"/>
    <property type="match status" value="1"/>
</dbReference>
<dbReference type="GO" id="GO:0003677">
    <property type="term" value="F:DNA binding"/>
    <property type="evidence" value="ECO:0007669"/>
    <property type="project" value="InterPro"/>
</dbReference>
<sequence>MPSKRENTVNVGIDVGKHQLDVAIHERNLHFSVPNNAQGIRKLLGRLARYKLSRVVVEATGRREYDFVLAAAERGFPVVICQPIKVRRYAGAKGILAKTDKIDAQVLASYAAVMQPDIRSLAIGNIRKIRDMVARRRQLTVMSTMEKNRLDVMPKSLRADIRRHIRHLQSQIERLDRLIADLVESMDEWREKRDILRSVPGIGEQVVNTLLADLPELGSLTNKEIAALVGVAPFNRDSGKLRGKRRIRGGRSSVRTILFMAMLTSIQHNTLIRNSYRRLVENGKHKKVALTACMRKMITILNAMVRDGSRWEEKYA</sequence>
<dbReference type="GO" id="GO:0006313">
    <property type="term" value="P:DNA transposition"/>
    <property type="evidence" value="ECO:0007669"/>
    <property type="project" value="InterPro"/>
</dbReference>
<dbReference type="Proteomes" id="UP000886667">
    <property type="component" value="Unassembled WGS sequence"/>
</dbReference>
<dbReference type="NCBIfam" id="NF033542">
    <property type="entry name" value="transpos_IS110"/>
    <property type="match status" value="1"/>
</dbReference>
<dbReference type="PANTHER" id="PTHR33055">
    <property type="entry name" value="TRANSPOSASE FOR INSERTION SEQUENCE ELEMENT IS1111A"/>
    <property type="match status" value="1"/>
</dbReference>
<reference evidence="4" key="1">
    <citation type="journal article" date="2021" name="Proc. Natl. Acad. Sci. U.S.A.">
        <title>Global biogeography of chemosynthetic symbionts reveals both localized and globally distributed symbiont groups. .</title>
        <authorList>
            <person name="Osvatic J.T."/>
            <person name="Wilkins L.G.E."/>
            <person name="Leibrecht L."/>
            <person name="Leray M."/>
            <person name="Zauner S."/>
            <person name="Polzin J."/>
            <person name="Camacho Y."/>
            <person name="Gros O."/>
            <person name="van Gils J.A."/>
            <person name="Eisen J.A."/>
            <person name="Petersen J.M."/>
            <person name="Yuen B."/>
        </authorList>
    </citation>
    <scope>NUCLEOTIDE SEQUENCE</scope>
    <source>
        <strain evidence="4">MAGclacostrist064TRANS</strain>
    </source>
</reference>
<organism evidence="4 5">
    <name type="scientific">Candidatus Thiodiazotropha taylori</name>
    <dbReference type="NCBI Taxonomy" id="2792791"/>
    <lineage>
        <taxon>Bacteria</taxon>
        <taxon>Pseudomonadati</taxon>
        <taxon>Pseudomonadota</taxon>
        <taxon>Gammaproteobacteria</taxon>
        <taxon>Chromatiales</taxon>
        <taxon>Sedimenticolaceae</taxon>
        <taxon>Candidatus Thiodiazotropha</taxon>
    </lineage>
</organism>
<dbReference type="Pfam" id="PF02371">
    <property type="entry name" value="Transposase_20"/>
    <property type="match status" value="1"/>
</dbReference>
<feature type="coiled-coil region" evidence="1">
    <location>
        <begin position="158"/>
        <end position="192"/>
    </location>
</feature>